<proteinExistence type="inferred from homology"/>
<evidence type="ECO:0000256" key="8">
    <source>
        <dbReference type="PIRSR" id="PIRSR601382-3"/>
    </source>
</evidence>
<keyword evidence="9" id="KW-0326">Glycosidase</keyword>
<evidence type="ECO:0000256" key="10">
    <source>
        <dbReference type="SAM" id="MobiDB-lite"/>
    </source>
</evidence>
<feature type="region of interest" description="Disordered" evidence="10">
    <location>
        <begin position="38"/>
        <end position="74"/>
    </location>
</feature>
<evidence type="ECO:0000256" key="7">
    <source>
        <dbReference type="PIRSR" id="PIRSR601382-2"/>
    </source>
</evidence>
<dbReference type="GO" id="GO:0005975">
    <property type="term" value="P:carbohydrate metabolic process"/>
    <property type="evidence" value="ECO:0007669"/>
    <property type="project" value="InterPro"/>
</dbReference>
<evidence type="ECO:0000313" key="11">
    <source>
        <dbReference type="EMBL" id="CED84698.1"/>
    </source>
</evidence>
<feature type="active site" evidence="6">
    <location>
        <position position="587"/>
    </location>
</feature>
<dbReference type="PRINTS" id="PR00747">
    <property type="entry name" value="GLYHDRLASE47"/>
</dbReference>
<evidence type="ECO:0000256" key="1">
    <source>
        <dbReference type="ARBA" id="ARBA00001913"/>
    </source>
</evidence>
<feature type="active site" evidence="6">
    <location>
        <position position="429"/>
    </location>
</feature>
<dbReference type="EMBL" id="LN483166">
    <property type="protein sequence ID" value="CED84698.1"/>
    <property type="molecule type" value="Genomic_DNA"/>
</dbReference>
<dbReference type="EC" id="3.2.1.-" evidence="9"/>
<accession>A0A0F7SX26</accession>
<evidence type="ECO:0000256" key="9">
    <source>
        <dbReference type="RuleBase" id="RU361193"/>
    </source>
</evidence>
<dbReference type="InterPro" id="IPR012341">
    <property type="entry name" value="6hp_glycosidase-like_sf"/>
</dbReference>
<dbReference type="AlphaFoldDB" id="A0A0F7SX26"/>
<evidence type="ECO:0000256" key="3">
    <source>
        <dbReference type="ARBA" id="ARBA00007658"/>
    </source>
</evidence>
<feature type="region of interest" description="Disordered" evidence="10">
    <location>
        <begin position="731"/>
        <end position="755"/>
    </location>
</feature>
<evidence type="ECO:0000256" key="2">
    <source>
        <dbReference type="ARBA" id="ARBA00004922"/>
    </source>
</evidence>
<feature type="disulfide bond" evidence="8">
    <location>
        <begin position="496"/>
        <end position="526"/>
    </location>
</feature>
<feature type="active site" description="Proton donor" evidence="6">
    <location>
        <position position="540"/>
    </location>
</feature>
<comment type="pathway">
    <text evidence="2">Protein modification; protein glycosylation.</text>
</comment>
<comment type="similarity">
    <text evidence="3 9">Belongs to the glycosyl hydrolase 47 family.</text>
</comment>
<comment type="cofactor">
    <cofactor evidence="1 7">
        <name>Ca(2+)</name>
        <dbReference type="ChEBI" id="CHEBI:29108"/>
    </cofactor>
</comment>
<feature type="compositionally biased region" description="Basic and acidic residues" evidence="10">
    <location>
        <begin position="739"/>
        <end position="749"/>
    </location>
</feature>
<dbReference type="GO" id="GO:0005783">
    <property type="term" value="C:endoplasmic reticulum"/>
    <property type="evidence" value="ECO:0007669"/>
    <property type="project" value="TreeGrafter"/>
</dbReference>
<keyword evidence="7" id="KW-0106">Calcium</keyword>
<dbReference type="InterPro" id="IPR001382">
    <property type="entry name" value="Glyco_hydro_47"/>
</dbReference>
<organism evidence="11">
    <name type="scientific">Phaffia rhodozyma</name>
    <name type="common">Yeast</name>
    <name type="synonym">Xanthophyllomyces dendrorhous</name>
    <dbReference type="NCBI Taxonomy" id="264483"/>
    <lineage>
        <taxon>Eukaryota</taxon>
        <taxon>Fungi</taxon>
        <taxon>Dikarya</taxon>
        <taxon>Basidiomycota</taxon>
        <taxon>Agaricomycotina</taxon>
        <taxon>Tremellomycetes</taxon>
        <taxon>Cystofilobasidiales</taxon>
        <taxon>Mrakiaceae</taxon>
        <taxon>Phaffia</taxon>
    </lineage>
</organism>
<evidence type="ECO:0000256" key="6">
    <source>
        <dbReference type="PIRSR" id="PIRSR601382-1"/>
    </source>
</evidence>
<feature type="active site" description="Proton donor" evidence="6">
    <location>
        <position position="295"/>
    </location>
</feature>
<keyword evidence="4 9" id="KW-0378">Hydrolase</keyword>
<protein>
    <recommendedName>
        <fullName evidence="9">alpha-1,2-Mannosidase</fullName>
        <ecNumber evidence="9">3.2.1.-</ecNumber>
    </recommendedName>
</protein>
<dbReference type="InterPro" id="IPR050749">
    <property type="entry name" value="Glycosyl_Hydrolase_47"/>
</dbReference>
<evidence type="ECO:0000256" key="5">
    <source>
        <dbReference type="ARBA" id="ARBA00023157"/>
    </source>
</evidence>
<sequence>MQSIIPYQLRRRGKLSAFVAFVLVTFLVSGAYSNTLTSDDEYVPLTRPTPPEARPGNPPPSKVRPAKNIPKPPRHVKNAASLFPILPPDFPDEASLLNPTSLDKLQSPPISRSPRVVEFPEEMVKDLFPEALYHGAQSASVGTKGVLPREGQWTPPEGSFAATWTAPKSFDIQDRDEDVPLNRIQFDFEGRTESNKAKALRISRRDVVRNAFLHAWEGYKSNAWGHDEVGPVSGKPGATIIDSLDTLLLMGLQDEYIYARKHVRELDFGIISGINWDKGPDSLGRKDVASIHAFETVIRYMGGLLGAYDLSGDSLLLQRAEELGKIILPVFDTSSGVPMSRLKPKNPEPVYTGHGIQLAEAGSLMLEYTRLSQLTGNQTYFNMAQRGMDYIDQVLIPKSPYKPLLPVIFSTEGFNGNLLGTYSFGGMADSYYEYLLKQHILLRGKISRYAQLYSNTIDKASETIFREVGVVHGKKLTTVGEMKNGKFQPAMEHLSCFVGGMLAMGSRVLSYRSKDLFHGRRISQTCYYLGSANPSGLQSERSDFYKQDDPKRYEIVVDEDSDEEVFLPRGSPPGVRVMHKQYMSRPEAIETVWYMYRITGDEKYQNQGWRMFTDWISKTEAPFGFSSVNDVKLEKPGLTDKMESFVLAETFKYYFLLFSDPSELSLDDYVLNTEAHPFIHHPDRKPGFSKMLDKSRIPRSELHGEIGKGTNVQKFGCRDLLLSLNLIPEPTETPVLPKPDQEHEEEGRGKGGQVI</sequence>
<dbReference type="PANTHER" id="PTHR11742">
    <property type="entry name" value="MANNOSYL-OLIGOSACCHARIDE ALPHA-1,2-MANNOSIDASE-RELATED"/>
    <property type="match status" value="1"/>
</dbReference>
<dbReference type="PANTHER" id="PTHR11742:SF103">
    <property type="entry name" value="ENDOPLASMIC RETICULUM MANNOSIDASE MNL2-RELATED"/>
    <property type="match status" value="1"/>
</dbReference>
<dbReference type="GO" id="GO:0036503">
    <property type="term" value="P:ERAD pathway"/>
    <property type="evidence" value="ECO:0007669"/>
    <property type="project" value="UniProtKB-ARBA"/>
</dbReference>
<name>A0A0F7SX26_PHARH</name>
<dbReference type="Pfam" id="PF01532">
    <property type="entry name" value="Glyco_hydro_47"/>
    <property type="match status" value="1"/>
</dbReference>
<dbReference type="GO" id="GO:0005509">
    <property type="term" value="F:calcium ion binding"/>
    <property type="evidence" value="ECO:0007669"/>
    <property type="project" value="InterPro"/>
</dbReference>
<keyword evidence="7" id="KW-0479">Metal-binding</keyword>
<dbReference type="GO" id="GO:0016020">
    <property type="term" value="C:membrane"/>
    <property type="evidence" value="ECO:0007669"/>
    <property type="project" value="InterPro"/>
</dbReference>
<reference evidence="11" key="1">
    <citation type="submission" date="2014-08" db="EMBL/GenBank/DDBJ databases">
        <authorList>
            <person name="Sharma Rahul"/>
            <person name="Thines Marco"/>
        </authorList>
    </citation>
    <scope>NUCLEOTIDE SEQUENCE</scope>
</reference>
<feature type="compositionally biased region" description="Pro residues" evidence="10">
    <location>
        <begin position="47"/>
        <end position="62"/>
    </location>
</feature>
<evidence type="ECO:0000256" key="4">
    <source>
        <dbReference type="ARBA" id="ARBA00022801"/>
    </source>
</evidence>
<dbReference type="InterPro" id="IPR036026">
    <property type="entry name" value="Seven-hairpin_glycosidases"/>
</dbReference>
<dbReference type="GO" id="GO:0004571">
    <property type="term" value="F:mannosyl-oligosaccharide 1,2-alpha-mannosidase activity"/>
    <property type="evidence" value="ECO:0007669"/>
    <property type="project" value="InterPro"/>
</dbReference>
<feature type="binding site" evidence="7">
    <location>
        <position position="673"/>
    </location>
    <ligand>
        <name>Ca(2+)</name>
        <dbReference type="ChEBI" id="CHEBI:29108"/>
    </ligand>
</feature>
<dbReference type="Gene3D" id="1.50.10.10">
    <property type="match status" value="1"/>
</dbReference>
<keyword evidence="5 8" id="KW-1015">Disulfide bond</keyword>
<dbReference type="SUPFAM" id="SSF48225">
    <property type="entry name" value="Seven-hairpin glycosidases"/>
    <property type="match status" value="1"/>
</dbReference>